<evidence type="ECO:0000313" key="2">
    <source>
        <dbReference type="Proteomes" id="UP000319663"/>
    </source>
</evidence>
<dbReference type="Proteomes" id="UP000319663">
    <property type="component" value="Unassembled WGS sequence"/>
</dbReference>
<sequence>MSRSDQLDFSFDLIDQRMANLLSYVSNRATYVTNQKKPRLIKTNTPSIIIYRSFEAHPLMQPPSVNPTAFFLFDFVRNTHRLFKSIDAETFQSGVREDRDKAQEVLERNQFANLLVNDTTGKLALMTGGDPRNPVDFGDEIRQRARALVEI</sequence>
<proteinExistence type="predicted"/>
<evidence type="ECO:0000313" key="1">
    <source>
        <dbReference type="EMBL" id="TQB72138.1"/>
    </source>
</evidence>
<gene>
    <name evidence="1" type="ORF">MPDQ_007038</name>
</gene>
<protein>
    <submittedName>
        <fullName evidence="1">Uncharacterized protein</fullName>
    </submittedName>
</protein>
<organism evidence="1 2">
    <name type="scientific">Monascus purpureus</name>
    <name type="common">Red mold</name>
    <name type="synonym">Monascus anka</name>
    <dbReference type="NCBI Taxonomy" id="5098"/>
    <lineage>
        <taxon>Eukaryota</taxon>
        <taxon>Fungi</taxon>
        <taxon>Dikarya</taxon>
        <taxon>Ascomycota</taxon>
        <taxon>Pezizomycotina</taxon>
        <taxon>Eurotiomycetes</taxon>
        <taxon>Eurotiomycetidae</taxon>
        <taxon>Eurotiales</taxon>
        <taxon>Aspergillaceae</taxon>
        <taxon>Monascus</taxon>
    </lineage>
</organism>
<reference evidence="1 2" key="1">
    <citation type="submission" date="2019-06" db="EMBL/GenBank/DDBJ databases">
        <title>Wine fermentation using esterase from Monascus purpureus.</title>
        <authorList>
            <person name="Geng C."/>
            <person name="Zhang Y."/>
        </authorList>
    </citation>
    <scope>NUCLEOTIDE SEQUENCE [LARGE SCALE GENOMIC DNA]</scope>
    <source>
        <strain evidence="1">HQ1</strain>
    </source>
</reference>
<accession>A0A507QWL5</accession>
<comment type="caution">
    <text evidence="1">The sequence shown here is derived from an EMBL/GenBank/DDBJ whole genome shotgun (WGS) entry which is preliminary data.</text>
</comment>
<dbReference type="EMBL" id="VIFY01000069">
    <property type="protein sequence ID" value="TQB72138.1"/>
    <property type="molecule type" value="Genomic_DNA"/>
</dbReference>
<name>A0A507QWL5_MONPU</name>
<dbReference type="AlphaFoldDB" id="A0A507QWL5"/>
<keyword evidence="2" id="KW-1185">Reference proteome</keyword>